<feature type="domain" description="Glutaredoxin" evidence="3">
    <location>
        <begin position="4"/>
        <end position="68"/>
    </location>
</feature>
<dbReference type="InterPro" id="IPR006660">
    <property type="entry name" value="Arsenate_reductase-like"/>
</dbReference>
<name>A0A0D3RJU2_SALTM</name>
<dbReference type="NCBIfam" id="NF008401">
    <property type="entry name" value="PRK11200.1"/>
    <property type="match status" value="1"/>
</dbReference>
<dbReference type="InterPro" id="IPR014025">
    <property type="entry name" value="Glutaredoxin_subgr"/>
</dbReference>
<dbReference type="AlphaFoldDB" id="A0A0D3RJU2"/>
<geneLocation type="plasmid" evidence="4">
    <name>pSTM_Phi</name>
</geneLocation>
<sequence>MTEITIYGRDNCSFCKRAIELAKQLQSRGYGEYEYIDIVAAGIGKEKLSELVGKSVETIPQVFVNGEPIGGYEEFAELASIM</sequence>
<dbReference type="RefSeq" id="WP_079824836.1">
    <property type="nucleotide sequence ID" value="NZ_KP763470.1"/>
</dbReference>
<dbReference type="EMBL" id="KP763470">
    <property type="protein sequence ID" value="AJS09935.1"/>
    <property type="molecule type" value="Genomic_DNA"/>
</dbReference>
<dbReference type="PROSITE" id="PS51353">
    <property type="entry name" value="ARSC"/>
    <property type="match status" value="1"/>
</dbReference>
<evidence type="ECO:0000256" key="2">
    <source>
        <dbReference type="PROSITE-ProRule" id="PRU01282"/>
    </source>
</evidence>
<dbReference type="PRINTS" id="PR00160">
    <property type="entry name" value="GLUTAREDOXIN"/>
</dbReference>
<evidence type="ECO:0000313" key="4">
    <source>
        <dbReference type="EMBL" id="AJS09935.1"/>
    </source>
</evidence>
<comment type="similarity">
    <text evidence="1 2">Belongs to the ArsC family.</text>
</comment>
<protein>
    <submittedName>
        <fullName evidence="4">Glutaredoxin 1</fullName>
    </submittedName>
</protein>
<proteinExistence type="inferred from homology"/>
<accession>A0A0D3RJU2</accession>
<dbReference type="CDD" id="cd02066">
    <property type="entry name" value="GRX_family"/>
    <property type="match status" value="1"/>
</dbReference>
<dbReference type="PROSITE" id="PS51354">
    <property type="entry name" value="GLUTAREDOXIN_2"/>
    <property type="match status" value="1"/>
</dbReference>
<reference evidence="4" key="1">
    <citation type="journal article" date="2015" name="FEMS Microbiol. Lett.">
        <title>Characterisation of a large novel phage-like plasmid in Salmonella enterica serovar Typhimurium.</title>
        <authorList>
            <person name="Octavia S."/>
            <person name="Sara J."/>
            <person name="Lan R."/>
        </authorList>
    </citation>
    <scope>NUCLEOTIDE SEQUENCE</scope>
    <source>
        <strain evidence="4">L946</strain>
        <plasmid evidence="4">pSTM_Phi</plasmid>
    </source>
</reference>
<organism evidence="4">
    <name type="scientific">Salmonella typhimurium</name>
    <dbReference type="NCBI Taxonomy" id="90371"/>
    <lineage>
        <taxon>Bacteria</taxon>
        <taxon>Pseudomonadati</taxon>
        <taxon>Pseudomonadota</taxon>
        <taxon>Gammaproteobacteria</taxon>
        <taxon>Enterobacterales</taxon>
        <taxon>Enterobacteriaceae</taxon>
        <taxon>Salmonella</taxon>
    </lineage>
</organism>
<evidence type="ECO:0000259" key="3">
    <source>
        <dbReference type="Pfam" id="PF00462"/>
    </source>
</evidence>
<keyword evidence="4" id="KW-0614">Plasmid</keyword>
<dbReference type="InterPro" id="IPR036249">
    <property type="entry name" value="Thioredoxin-like_sf"/>
</dbReference>
<dbReference type="SUPFAM" id="SSF52833">
    <property type="entry name" value="Thioredoxin-like"/>
    <property type="match status" value="1"/>
</dbReference>
<evidence type="ECO:0000256" key="1">
    <source>
        <dbReference type="ARBA" id="ARBA00007198"/>
    </source>
</evidence>
<dbReference type="Pfam" id="PF00462">
    <property type="entry name" value="Glutaredoxin"/>
    <property type="match status" value="1"/>
</dbReference>
<dbReference type="Gene3D" id="3.40.30.10">
    <property type="entry name" value="Glutaredoxin"/>
    <property type="match status" value="1"/>
</dbReference>
<dbReference type="InterPro" id="IPR002109">
    <property type="entry name" value="Glutaredoxin"/>
</dbReference>